<protein>
    <submittedName>
        <fullName evidence="1">Uncharacterized protein</fullName>
    </submittedName>
</protein>
<reference evidence="2" key="2">
    <citation type="submission" date="2015-01" db="EMBL/GenBank/DDBJ databases">
        <title>Evolutionary Origins and Diversification of the Mycorrhizal Mutualists.</title>
        <authorList>
            <consortium name="DOE Joint Genome Institute"/>
            <consortium name="Mycorrhizal Genomics Consortium"/>
            <person name="Kohler A."/>
            <person name="Kuo A."/>
            <person name="Nagy L.G."/>
            <person name="Floudas D."/>
            <person name="Copeland A."/>
            <person name="Barry K.W."/>
            <person name="Cichocki N."/>
            <person name="Veneault-Fourrey C."/>
            <person name="LaButti K."/>
            <person name="Lindquist E.A."/>
            <person name="Lipzen A."/>
            <person name="Lundell T."/>
            <person name="Morin E."/>
            <person name="Murat C."/>
            <person name="Riley R."/>
            <person name="Ohm R."/>
            <person name="Sun H."/>
            <person name="Tunlid A."/>
            <person name="Henrissat B."/>
            <person name="Grigoriev I.V."/>
            <person name="Hibbett D.S."/>
            <person name="Martin F."/>
        </authorList>
    </citation>
    <scope>NUCLEOTIDE SEQUENCE [LARGE SCALE GENOMIC DNA]</scope>
    <source>
        <strain evidence="2">MUT 4182</strain>
    </source>
</reference>
<evidence type="ECO:0000313" key="2">
    <source>
        <dbReference type="Proteomes" id="UP000054248"/>
    </source>
</evidence>
<evidence type="ECO:0000313" key="1">
    <source>
        <dbReference type="EMBL" id="KIO28598.1"/>
    </source>
</evidence>
<dbReference type="HOGENOM" id="CLU_2706629_0_0_1"/>
<dbReference type="AlphaFoldDB" id="A0A0C3L450"/>
<organism evidence="1 2">
    <name type="scientific">Tulasnella calospora MUT 4182</name>
    <dbReference type="NCBI Taxonomy" id="1051891"/>
    <lineage>
        <taxon>Eukaryota</taxon>
        <taxon>Fungi</taxon>
        <taxon>Dikarya</taxon>
        <taxon>Basidiomycota</taxon>
        <taxon>Agaricomycotina</taxon>
        <taxon>Agaricomycetes</taxon>
        <taxon>Cantharellales</taxon>
        <taxon>Tulasnellaceae</taxon>
        <taxon>Tulasnella</taxon>
    </lineage>
</organism>
<dbReference type="EMBL" id="KN822992">
    <property type="protein sequence ID" value="KIO28598.1"/>
    <property type="molecule type" value="Genomic_DNA"/>
</dbReference>
<keyword evidence="2" id="KW-1185">Reference proteome</keyword>
<sequence length="73" mass="8040">MQRGSVESLGSMPVLIPARVLASRQSFNPNTYGINVEHAYGRKTPVNTRLVVNGQFDPWRSPSPNSFTGLQIP</sequence>
<reference evidence="1 2" key="1">
    <citation type="submission" date="2014-04" db="EMBL/GenBank/DDBJ databases">
        <authorList>
            <consortium name="DOE Joint Genome Institute"/>
            <person name="Kuo A."/>
            <person name="Girlanda M."/>
            <person name="Perotto S."/>
            <person name="Kohler A."/>
            <person name="Nagy L.G."/>
            <person name="Floudas D."/>
            <person name="Copeland A."/>
            <person name="Barry K.W."/>
            <person name="Cichocki N."/>
            <person name="Veneault-Fourrey C."/>
            <person name="LaButti K."/>
            <person name="Lindquist E.A."/>
            <person name="Lipzen A."/>
            <person name="Lundell T."/>
            <person name="Morin E."/>
            <person name="Murat C."/>
            <person name="Sun H."/>
            <person name="Tunlid A."/>
            <person name="Henrissat B."/>
            <person name="Grigoriev I.V."/>
            <person name="Hibbett D.S."/>
            <person name="Martin F."/>
            <person name="Nordberg H.P."/>
            <person name="Cantor M.N."/>
            <person name="Hua S.X."/>
        </authorList>
    </citation>
    <scope>NUCLEOTIDE SEQUENCE [LARGE SCALE GENOMIC DNA]</scope>
    <source>
        <strain evidence="1 2">MUT 4182</strain>
    </source>
</reference>
<gene>
    <name evidence="1" type="ORF">M407DRAFT_22182</name>
</gene>
<dbReference type="Proteomes" id="UP000054248">
    <property type="component" value="Unassembled WGS sequence"/>
</dbReference>
<accession>A0A0C3L450</accession>
<name>A0A0C3L450_9AGAM</name>
<proteinExistence type="predicted"/>